<sequence>MIVVSNRITIPDERVEIFEERLRTSYGIEDRPGFRGMTVLAPVDAEGHITMTFWETREDYEAWRESTVFESAHQEASAERAFKDGNQVEIHEVAVDRSTTESPVHVSEE</sequence>
<accession>A0ABD5QKW8</accession>
<dbReference type="Pfam" id="PF03992">
    <property type="entry name" value="ABM"/>
    <property type="match status" value="1"/>
</dbReference>
<reference evidence="2 3" key="1">
    <citation type="journal article" date="2019" name="Int. J. Syst. Evol. Microbiol.">
        <title>The Global Catalogue of Microorganisms (GCM) 10K type strain sequencing project: providing services to taxonomists for standard genome sequencing and annotation.</title>
        <authorList>
            <consortium name="The Broad Institute Genomics Platform"/>
            <consortium name="The Broad Institute Genome Sequencing Center for Infectious Disease"/>
            <person name="Wu L."/>
            <person name="Ma J."/>
        </authorList>
    </citation>
    <scope>NUCLEOTIDE SEQUENCE [LARGE SCALE GENOMIC DNA]</scope>
    <source>
        <strain evidence="2 3">CGMCC 1.15824</strain>
    </source>
</reference>
<organism evidence="2 3">
    <name type="scientific">Saliphagus infecundisoli</name>
    <dbReference type="NCBI Taxonomy" id="1849069"/>
    <lineage>
        <taxon>Archaea</taxon>
        <taxon>Methanobacteriati</taxon>
        <taxon>Methanobacteriota</taxon>
        <taxon>Stenosarchaea group</taxon>
        <taxon>Halobacteria</taxon>
        <taxon>Halobacteriales</taxon>
        <taxon>Natrialbaceae</taxon>
        <taxon>Saliphagus</taxon>
    </lineage>
</organism>
<evidence type="ECO:0000313" key="2">
    <source>
        <dbReference type="EMBL" id="MFC4990456.1"/>
    </source>
</evidence>
<keyword evidence="3" id="KW-1185">Reference proteome</keyword>
<dbReference type="InterPro" id="IPR007138">
    <property type="entry name" value="ABM_dom"/>
</dbReference>
<keyword evidence="2" id="KW-0503">Monooxygenase</keyword>
<gene>
    <name evidence="2" type="ORF">ACFPFO_22435</name>
</gene>
<dbReference type="EMBL" id="JBHSJG010000073">
    <property type="protein sequence ID" value="MFC4990456.1"/>
    <property type="molecule type" value="Genomic_DNA"/>
</dbReference>
<name>A0ABD5QKW8_9EURY</name>
<dbReference type="PANTHER" id="PTHR34474">
    <property type="entry name" value="SIGNAL TRANSDUCTION PROTEIN TRAP"/>
    <property type="match status" value="1"/>
</dbReference>
<dbReference type="InterPro" id="IPR011008">
    <property type="entry name" value="Dimeric_a/b-barrel"/>
</dbReference>
<keyword evidence="2" id="KW-0560">Oxidoreductase</keyword>
<dbReference type="SUPFAM" id="SSF54909">
    <property type="entry name" value="Dimeric alpha+beta barrel"/>
    <property type="match status" value="1"/>
</dbReference>
<evidence type="ECO:0000259" key="1">
    <source>
        <dbReference type="PROSITE" id="PS51725"/>
    </source>
</evidence>
<dbReference type="InterPro" id="IPR050404">
    <property type="entry name" value="Heme-degrading_MO"/>
</dbReference>
<dbReference type="RefSeq" id="WP_224829769.1">
    <property type="nucleotide sequence ID" value="NZ_JAIVEF010000026.1"/>
</dbReference>
<evidence type="ECO:0000313" key="3">
    <source>
        <dbReference type="Proteomes" id="UP001595925"/>
    </source>
</evidence>
<protein>
    <submittedName>
        <fullName evidence="2">Antibiotic biosynthesis monooxygenase family protein</fullName>
        <ecNumber evidence="2">1.14.-.-</ecNumber>
    </submittedName>
</protein>
<dbReference type="Proteomes" id="UP001595925">
    <property type="component" value="Unassembled WGS sequence"/>
</dbReference>
<dbReference type="EC" id="1.14.-.-" evidence="2"/>
<dbReference type="PROSITE" id="PS51725">
    <property type="entry name" value="ABM"/>
    <property type="match status" value="1"/>
</dbReference>
<dbReference type="GO" id="GO:0004497">
    <property type="term" value="F:monooxygenase activity"/>
    <property type="evidence" value="ECO:0007669"/>
    <property type="project" value="UniProtKB-KW"/>
</dbReference>
<proteinExistence type="predicted"/>
<feature type="domain" description="ABM" evidence="1">
    <location>
        <begin position="2"/>
        <end position="93"/>
    </location>
</feature>
<dbReference type="Gene3D" id="3.30.70.100">
    <property type="match status" value="1"/>
</dbReference>
<comment type="caution">
    <text evidence="2">The sequence shown here is derived from an EMBL/GenBank/DDBJ whole genome shotgun (WGS) entry which is preliminary data.</text>
</comment>
<dbReference type="AlphaFoldDB" id="A0ABD5QKW8"/>
<dbReference type="PANTHER" id="PTHR34474:SF2">
    <property type="entry name" value="SIGNAL TRANSDUCTION PROTEIN TRAP"/>
    <property type="match status" value="1"/>
</dbReference>